<dbReference type="PROSITE" id="PS00041">
    <property type="entry name" value="HTH_ARAC_FAMILY_1"/>
    <property type="match status" value="1"/>
</dbReference>
<dbReference type="PROSITE" id="PS01124">
    <property type="entry name" value="HTH_ARAC_FAMILY_2"/>
    <property type="match status" value="1"/>
</dbReference>
<dbReference type="RefSeq" id="WP_229752568.1">
    <property type="nucleotide sequence ID" value="NZ_BMHF01000003.1"/>
</dbReference>
<protein>
    <recommendedName>
        <fullName evidence="5">HTH araC/xylS-type domain-containing protein</fullName>
    </recommendedName>
</protein>
<dbReference type="PRINTS" id="PR00032">
    <property type="entry name" value="HTHARAC"/>
</dbReference>
<keyword evidence="7" id="KW-1185">Reference proteome</keyword>
<gene>
    <name evidence="6" type="ORF">GCM10010917_14440</name>
</gene>
<dbReference type="PANTHER" id="PTHR43280">
    <property type="entry name" value="ARAC-FAMILY TRANSCRIPTIONAL REGULATOR"/>
    <property type="match status" value="1"/>
</dbReference>
<dbReference type="InterPro" id="IPR018062">
    <property type="entry name" value="HTH_AraC-typ_CS"/>
</dbReference>
<keyword evidence="4" id="KW-0472">Membrane</keyword>
<keyword evidence="4" id="KW-0812">Transmembrane</keyword>
<dbReference type="Proteomes" id="UP000609323">
    <property type="component" value="Unassembled WGS sequence"/>
</dbReference>
<dbReference type="InterPro" id="IPR009057">
    <property type="entry name" value="Homeodomain-like_sf"/>
</dbReference>
<dbReference type="SUPFAM" id="SSF46689">
    <property type="entry name" value="Homeodomain-like"/>
    <property type="match status" value="1"/>
</dbReference>
<name>A0ABQ1FTQ0_9BACL</name>
<sequence length="801" mass="91839">MRFFSSQTMQTSGKLLRNSKPMFDRTRQVLRQSKMFRRFLISYLIILIIPSFAGYLSYRTSISITQSMSIENSVTELNKSKEMLERRIAEVEGFTRQLALNQDLNALLNEKPAVSGEVNVFGIWELLKQVTPFSQTNDFLQNYYIYLSNYNVILAKGSTYRPESYYQSSHYENMSLTEWEDQILHSTHRSEITPLNTLVMENKQISAISYMQSLPLDSFSGSSPAAIVVTIDEQNIENLLSGWIERYGGWTSITDEQGQPLSLQGITADKMKAVSSELDSDNGQVSRFWGDDLVITIPSKTTGWVYRAGIPKHVLMQNANHIKYISWVFTGAALLVGLLVGLILSYRNSAPLNHLLAMFKEQVLKDDQFQFPKKRNEFDFLHGNISQILVENKQLESEVARQFPLVRDGFLKRLINGEFETKSEILAAAVQTQTELESHSGYVGILQVNGYPDLDSVDILNELYAARLLVKQMLNGNDPWPGMYLTDLGSDQIVMIFLNGMDGEMVSKEEQRKQLESMIGRIIAIAYQEYKMKLTAAFGEFFSSLQEISQSFEQAKQMAEYAAAEERPDIVWFSDSRLESGSYYYPLDMEHRLISTVRAGDREEADKLLRSIIEQNRENRNLLLEMRYQFINEIKATLIKLLDQKVFLESGRHQELHLKVMSVQAGSEWETVQQEFGEMIAELCEVVTSKQNDSQLQIVEKIKQFISEHYSDGELNLYRIAEQAERPEKYISQLFKEVTGTNLSDYLEQVRMEEAVKLLQAKQCTVDEISVMVGYNSSHSFRRAFKRVMGVSPSAYRQLAQ</sequence>
<dbReference type="PANTHER" id="PTHR43280:SF2">
    <property type="entry name" value="HTH-TYPE TRANSCRIPTIONAL REGULATOR EXSA"/>
    <property type="match status" value="1"/>
</dbReference>
<organism evidence="6 7">
    <name type="scientific">Paenibacillus physcomitrellae</name>
    <dbReference type="NCBI Taxonomy" id="1619311"/>
    <lineage>
        <taxon>Bacteria</taxon>
        <taxon>Bacillati</taxon>
        <taxon>Bacillota</taxon>
        <taxon>Bacilli</taxon>
        <taxon>Bacillales</taxon>
        <taxon>Paenibacillaceae</taxon>
        <taxon>Paenibacillus</taxon>
    </lineage>
</organism>
<dbReference type="Pfam" id="PF12833">
    <property type="entry name" value="HTH_18"/>
    <property type="match status" value="1"/>
</dbReference>
<reference evidence="7" key="1">
    <citation type="journal article" date="2019" name="Int. J. Syst. Evol. Microbiol.">
        <title>The Global Catalogue of Microorganisms (GCM) 10K type strain sequencing project: providing services to taxonomists for standard genome sequencing and annotation.</title>
        <authorList>
            <consortium name="The Broad Institute Genomics Platform"/>
            <consortium name="The Broad Institute Genome Sequencing Center for Infectious Disease"/>
            <person name="Wu L."/>
            <person name="Ma J."/>
        </authorList>
    </citation>
    <scope>NUCLEOTIDE SEQUENCE [LARGE SCALE GENOMIC DNA]</scope>
    <source>
        <strain evidence="7">CGMCC 1.15044</strain>
    </source>
</reference>
<comment type="caution">
    <text evidence="6">The sequence shown here is derived from an EMBL/GenBank/DDBJ whole genome shotgun (WGS) entry which is preliminary data.</text>
</comment>
<evidence type="ECO:0000256" key="4">
    <source>
        <dbReference type="SAM" id="Phobius"/>
    </source>
</evidence>
<evidence type="ECO:0000313" key="6">
    <source>
        <dbReference type="EMBL" id="GGA30404.1"/>
    </source>
</evidence>
<keyword evidence="3" id="KW-0804">Transcription</keyword>
<dbReference type="EMBL" id="BMHF01000003">
    <property type="protein sequence ID" value="GGA30404.1"/>
    <property type="molecule type" value="Genomic_DNA"/>
</dbReference>
<evidence type="ECO:0000256" key="1">
    <source>
        <dbReference type="ARBA" id="ARBA00023015"/>
    </source>
</evidence>
<evidence type="ECO:0000256" key="3">
    <source>
        <dbReference type="ARBA" id="ARBA00023163"/>
    </source>
</evidence>
<proteinExistence type="predicted"/>
<evidence type="ECO:0000259" key="5">
    <source>
        <dbReference type="PROSITE" id="PS01124"/>
    </source>
</evidence>
<evidence type="ECO:0000313" key="7">
    <source>
        <dbReference type="Proteomes" id="UP000609323"/>
    </source>
</evidence>
<keyword evidence="1" id="KW-0805">Transcription regulation</keyword>
<dbReference type="InterPro" id="IPR020449">
    <property type="entry name" value="Tscrpt_reg_AraC-type_HTH"/>
</dbReference>
<evidence type="ECO:0000256" key="2">
    <source>
        <dbReference type="ARBA" id="ARBA00023125"/>
    </source>
</evidence>
<accession>A0ABQ1FTQ0</accession>
<feature type="domain" description="HTH araC/xylS-type" evidence="5">
    <location>
        <begin position="700"/>
        <end position="799"/>
    </location>
</feature>
<dbReference type="InterPro" id="IPR018060">
    <property type="entry name" value="HTH_AraC"/>
</dbReference>
<feature type="transmembrane region" description="Helical" evidence="4">
    <location>
        <begin position="324"/>
        <end position="346"/>
    </location>
</feature>
<keyword evidence="2" id="KW-0238">DNA-binding</keyword>
<keyword evidence="4" id="KW-1133">Transmembrane helix</keyword>
<dbReference type="SMART" id="SM00342">
    <property type="entry name" value="HTH_ARAC"/>
    <property type="match status" value="1"/>
</dbReference>
<dbReference type="Gene3D" id="1.10.10.60">
    <property type="entry name" value="Homeodomain-like"/>
    <property type="match status" value="2"/>
</dbReference>